<dbReference type="PANTHER" id="PTHR12277">
    <property type="entry name" value="ALPHA/BETA HYDROLASE DOMAIN-CONTAINING PROTEIN"/>
    <property type="match status" value="1"/>
</dbReference>
<sequence>MAALIALLLLNKMIYPSSMPPGSREVVPDPDQFGMKDWEKIELVSADQVKTKTFVILAAKKGSISEEGKLLNDWRRSRPTVFMLHANAGNVGHRLPIAKVFVQKYHFNVVAISYRGYGHSSGTPSEKGILLDCQTAFDYIKSHPILGNTPLFLYGQSLGGAVAVALASESVNHGKVSGVILENTFANMRKLIPSVMPFIAPFSFLCHQTWASDTRILNLKSAKNSTPFLFLSGSMDELVPPDHFRALYDACPSSLKIWKEFRKGTHNDTCLQESYFPIIGEWVESHQSPKSTIHEK</sequence>
<dbReference type="VEuPathDB" id="FungiDB:MELLADRAFT_78457"/>
<dbReference type="OrthoDB" id="10249433at2759"/>
<dbReference type="EMBL" id="GL883121">
    <property type="protein sequence ID" value="EGG03960.1"/>
    <property type="molecule type" value="Genomic_DNA"/>
</dbReference>
<dbReference type="SUPFAM" id="SSF53474">
    <property type="entry name" value="alpha/beta-Hydrolases"/>
    <property type="match status" value="1"/>
</dbReference>
<keyword evidence="1" id="KW-0732">Signal</keyword>
<dbReference type="KEGG" id="mlr:MELLADRAFT_78457"/>
<feature type="chain" id="PRO_5003315576" evidence="1">
    <location>
        <begin position="17"/>
        <end position="296"/>
    </location>
</feature>
<dbReference type="Pfam" id="PF00561">
    <property type="entry name" value="Abhydrolase_1"/>
    <property type="match status" value="1"/>
</dbReference>
<reference evidence="4" key="1">
    <citation type="journal article" date="2011" name="Proc. Natl. Acad. Sci. U.S.A.">
        <title>Obligate biotrophy features unraveled by the genomic analysis of rust fungi.</title>
        <authorList>
            <person name="Duplessis S."/>
            <person name="Cuomo C.A."/>
            <person name="Lin Y.-C."/>
            <person name="Aerts A."/>
            <person name="Tisserant E."/>
            <person name="Veneault-Fourrey C."/>
            <person name="Joly D.L."/>
            <person name="Hacquard S."/>
            <person name="Amselem J."/>
            <person name="Cantarel B.L."/>
            <person name="Chiu R."/>
            <person name="Coutinho P.M."/>
            <person name="Feau N."/>
            <person name="Field M."/>
            <person name="Frey P."/>
            <person name="Gelhaye E."/>
            <person name="Goldberg J."/>
            <person name="Grabherr M.G."/>
            <person name="Kodira C.D."/>
            <person name="Kohler A."/>
            <person name="Kuees U."/>
            <person name="Lindquist E.A."/>
            <person name="Lucas S.M."/>
            <person name="Mago R."/>
            <person name="Mauceli E."/>
            <person name="Morin E."/>
            <person name="Murat C."/>
            <person name="Pangilinan J.L."/>
            <person name="Park R."/>
            <person name="Pearson M."/>
            <person name="Quesneville H."/>
            <person name="Rouhier N."/>
            <person name="Sakthikumar S."/>
            <person name="Salamov A.A."/>
            <person name="Schmutz J."/>
            <person name="Selles B."/>
            <person name="Shapiro H."/>
            <person name="Tanguay P."/>
            <person name="Tuskan G.A."/>
            <person name="Henrissat B."/>
            <person name="Van de Peer Y."/>
            <person name="Rouze P."/>
            <person name="Ellis J.G."/>
            <person name="Dodds P.N."/>
            <person name="Schein J.E."/>
            <person name="Zhong S."/>
            <person name="Hamelin R.C."/>
            <person name="Grigoriev I.V."/>
            <person name="Szabo L.J."/>
            <person name="Martin F."/>
        </authorList>
    </citation>
    <scope>NUCLEOTIDE SEQUENCE [LARGE SCALE GENOMIC DNA]</scope>
    <source>
        <strain evidence="4">98AG31 / pathotype 3-4-7</strain>
    </source>
</reference>
<name>F4RUN1_MELLP</name>
<protein>
    <submittedName>
        <fullName evidence="3">Esterase/lipase</fullName>
    </submittedName>
</protein>
<gene>
    <name evidence="3" type="ORF">MELLADRAFT_78457</name>
</gene>
<dbReference type="GO" id="GO:0008474">
    <property type="term" value="F:palmitoyl-(protein) hydrolase activity"/>
    <property type="evidence" value="ECO:0007669"/>
    <property type="project" value="TreeGrafter"/>
</dbReference>
<dbReference type="GeneID" id="18933111"/>
<dbReference type="InterPro" id="IPR029058">
    <property type="entry name" value="AB_hydrolase_fold"/>
</dbReference>
<evidence type="ECO:0000256" key="1">
    <source>
        <dbReference type="SAM" id="SignalP"/>
    </source>
</evidence>
<accession>F4RUN1</accession>
<dbReference type="PANTHER" id="PTHR12277:SF81">
    <property type="entry name" value="PROTEIN ABHD13"/>
    <property type="match status" value="1"/>
</dbReference>
<dbReference type="FunCoup" id="F4RUN1">
    <property type="interactions" value="155"/>
</dbReference>
<dbReference type="RefSeq" id="XP_007412753.1">
    <property type="nucleotide sequence ID" value="XM_007412691.1"/>
</dbReference>
<dbReference type="HOGENOM" id="CLU_029375_2_0_1"/>
<feature type="domain" description="AB hydrolase-1" evidence="2">
    <location>
        <begin position="79"/>
        <end position="187"/>
    </location>
</feature>
<keyword evidence="4" id="KW-1185">Reference proteome</keyword>
<dbReference type="Proteomes" id="UP000001072">
    <property type="component" value="Unassembled WGS sequence"/>
</dbReference>
<dbReference type="GO" id="GO:0016020">
    <property type="term" value="C:membrane"/>
    <property type="evidence" value="ECO:0007669"/>
    <property type="project" value="TreeGrafter"/>
</dbReference>
<proteinExistence type="predicted"/>
<evidence type="ECO:0000313" key="3">
    <source>
        <dbReference type="EMBL" id="EGG03960.1"/>
    </source>
</evidence>
<dbReference type="InParanoid" id="F4RUN1"/>
<organism evidence="4">
    <name type="scientific">Melampsora larici-populina (strain 98AG31 / pathotype 3-4-7)</name>
    <name type="common">Poplar leaf rust fungus</name>
    <dbReference type="NCBI Taxonomy" id="747676"/>
    <lineage>
        <taxon>Eukaryota</taxon>
        <taxon>Fungi</taxon>
        <taxon>Dikarya</taxon>
        <taxon>Basidiomycota</taxon>
        <taxon>Pucciniomycotina</taxon>
        <taxon>Pucciniomycetes</taxon>
        <taxon>Pucciniales</taxon>
        <taxon>Melampsoraceae</taxon>
        <taxon>Melampsora</taxon>
    </lineage>
</organism>
<dbReference type="STRING" id="747676.F4RUN1"/>
<evidence type="ECO:0000259" key="2">
    <source>
        <dbReference type="Pfam" id="PF00561"/>
    </source>
</evidence>
<evidence type="ECO:0000313" key="4">
    <source>
        <dbReference type="Proteomes" id="UP000001072"/>
    </source>
</evidence>
<dbReference type="InterPro" id="IPR000073">
    <property type="entry name" value="AB_hydrolase_1"/>
</dbReference>
<feature type="signal peptide" evidence="1">
    <location>
        <begin position="1"/>
        <end position="16"/>
    </location>
</feature>
<dbReference type="Gene3D" id="3.40.50.1820">
    <property type="entry name" value="alpha/beta hydrolase"/>
    <property type="match status" value="1"/>
</dbReference>
<dbReference type="eggNOG" id="KOG4391">
    <property type="taxonomic scope" value="Eukaryota"/>
</dbReference>
<dbReference type="AlphaFoldDB" id="F4RUN1"/>